<dbReference type="GO" id="GO:0005886">
    <property type="term" value="C:plasma membrane"/>
    <property type="evidence" value="ECO:0007669"/>
    <property type="project" value="TreeGrafter"/>
</dbReference>
<protein>
    <submittedName>
        <fullName evidence="9">Major facilitator superfamily domain-containing protein</fullName>
    </submittedName>
</protein>
<dbReference type="FunFam" id="1.20.1720.10:FF:000009">
    <property type="entry name" value="MFS multidrug transporter"/>
    <property type="match status" value="1"/>
</dbReference>
<dbReference type="PANTHER" id="PTHR23502:SF51">
    <property type="entry name" value="QUINIDINE RESISTANCE PROTEIN 1-RELATED"/>
    <property type="match status" value="1"/>
</dbReference>
<evidence type="ECO:0000259" key="8">
    <source>
        <dbReference type="PROSITE" id="PS50850"/>
    </source>
</evidence>
<feature type="transmembrane region" description="Helical" evidence="7">
    <location>
        <begin position="92"/>
        <end position="112"/>
    </location>
</feature>
<accession>A0A136IKJ9</accession>
<evidence type="ECO:0000256" key="7">
    <source>
        <dbReference type="SAM" id="Phobius"/>
    </source>
</evidence>
<dbReference type="Pfam" id="PF07690">
    <property type="entry name" value="MFS_1"/>
    <property type="match status" value="1"/>
</dbReference>
<evidence type="ECO:0000256" key="3">
    <source>
        <dbReference type="ARBA" id="ARBA00022692"/>
    </source>
</evidence>
<keyword evidence="4 7" id="KW-1133">Transmembrane helix</keyword>
<feature type="compositionally biased region" description="Basic and acidic residues" evidence="6">
    <location>
        <begin position="7"/>
        <end position="24"/>
    </location>
</feature>
<dbReference type="InParanoid" id="A0A136IKJ9"/>
<evidence type="ECO:0000313" key="10">
    <source>
        <dbReference type="Proteomes" id="UP000070501"/>
    </source>
</evidence>
<dbReference type="InterPro" id="IPR011701">
    <property type="entry name" value="MFS"/>
</dbReference>
<feature type="transmembrane region" description="Helical" evidence="7">
    <location>
        <begin position="349"/>
        <end position="373"/>
    </location>
</feature>
<keyword evidence="5 7" id="KW-0472">Membrane</keyword>
<evidence type="ECO:0000256" key="2">
    <source>
        <dbReference type="ARBA" id="ARBA00022448"/>
    </source>
</evidence>
<feature type="region of interest" description="Disordered" evidence="6">
    <location>
        <begin position="268"/>
        <end position="294"/>
    </location>
</feature>
<dbReference type="OrthoDB" id="440553at2759"/>
<keyword evidence="10" id="KW-1185">Reference proteome</keyword>
<dbReference type="PROSITE" id="PS50850">
    <property type="entry name" value="MFS"/>
    <property type="match status" value="1"/>
</dbReference>
<feature type="transmembrane region" description="Helical" evidence="7">
    <location>
        <begin position="509"/>
        <end position="531"/>
    </location>
</feature>
<feature type="transmembrane region" description="Helical" evidence="7">
    <location>
        <begin position="444"/>
        <end position="470"/>
    </location>
</feature>
<gene>
    <name evidence="9" type="ORF">Micbo1qcDRAFT_180790</name>
</gene>
<feature type="transmembrane region" description="Helical" evidence="7">
    <location>
        <begin position="412"/>
        <end position="432"/>
    </location>
</feature>
<dbReference type="Gene3D" id="1.20.1720.10">
    <property type="entry name" value="Multidrug resistance protein D"/>
    <property type="match status" value="1"/>
</dbReference>
<dbReference type="GO" id="GO:0022857">
    <property type="term" value="F:transmembrane transporter activity"/>
    <property type="evidence" value="ECO:0007669"/>
    <property type="project" value="InterPro"/>
</dbReference>
<keyword evidence="2" id="KW-0813">Transport</keyword>
<proteinExistence type="predicted"/>
<dbReference type="Gene3D" id="1.20.1250.20">
    <property type="entry name" value="MFS general substrate transporter like domains"/>
    <property type="match status" value="1"/>
</dbReference>
<organism evidence="9 10">
    <name type="scientific">Microdochium bolleyi</name>
    <dbReference type="NCBI Taxonomy" id="196109"/>
    <lineage>
        <taxon>Eukaryota</taxon>
        <taxon>Fungi</taxon>
        <taxon>Dikarya</taxon>
        <taxon>Ascomycota</taxon>
        <taxon>Pezizomycotina</taxon>
        <taxon>Sordariomycetes</taxon>
        <taxon>Xylariomycetidae</taxon>
        <taxon>Xylariales</taxon>
        <taxon>Microdochiaceae</taxon>
        <taxon>Microdochium</taxon>
    </lineage>
</organism>
<evidence type="ECO:0000256" key="1">
    <source>
        <dbReference type="ARBA" id="ARBA00004141"/>
    </source>
</evidence>
<sequence length="547" mass="58356">MLVVNEKTADSHSKIQDDATKDLEEGSQGTHKQDEQSEQQQPPGPPYSVFTDLQKRCIVFIVALTTLLPPLTASIFYPVITLLSRELNVSITEINLTITIYLIIQGIAPSFVGNLSDVKGRRPALLAALIVYICGCVGAALGSSYGVLFGMRCLQSAGGSGTIALSLATVSDIVTSAERGKYSSYVQMGWMLGPSLGPSDKIIGGLISRFLGWQAIFWFLAIYAGVVWLVAAMLLPETSRQIVGNGSIQPTAWNKTGASYLRQLSDHRRSGVVPPAPATEKPERPTTITTTTTPSSATAALNPLASLRVFRDPETSLLLVYSGLVYASSYMVLSTLPGQLERVHGLDTLRVSLCFLAPGFGTVTSVLLTGRVLDWNFRRHAARTPGVGAIPRGTGQQEYLNRASFPLERARLQSSAAALLLAGASLLCYGWTLQQQQPGTVVPLAVPLVFLFLQAAGSASAFSGLSNLIMDLNRDRPGAASAAMNITRCWLGAGGTALASPLVSATGGVGWLGVVISGFWLLFSPCVVLVFRNGPRWREEKRGKSVA</sequence>
<feature type="transmembrane region" description="Helical" evidence="7">
    <location>
        <begin position="215"/>
        <end position="235"/>
    </location>
</feature>
<dbReference type="InterPro" id="IPR020846">
    <property type="entry name" value="MFS_dom"/>
</dbReference>
<keyword evidence="3 7" id="KW-0812">Transmembrane</keyword>
<dbReference type="EMBL" id="KQ964281">
    <property type="protein sequence ID" value="KXJ85486.1"/>
    <property type="molecule type" value="Genomic_DNA"/>
</dbReference>
<name>A0A136IKJ9_9PEZI</name>
<dbReference type="InterPro" id="IPR036259">
    <property type="entry name" value="MFS_trans_sf"/>
</dbReference>
<evidence type="ECO:0000313" key="9">
    <source>
        <dbReference type="EMBL" id="KXJ85486.1"/>
    </source>
</evidence>
<feature type="transmembrane region" description="Helical" evidence="7">
    <location>
        <begin position="57"/>
        <end position="80"/>
    </location>
</feature>
<comment type="subcellular location">
    <subcellularLocation>
        <location evidence="1">Membrane</location>
        <topology evidence="1">Multi-pass membrane protein</topology>
    </subcellularLocation>
</comment>
<reference evidence="10" key="1">
    <citation type="submission" date="2016-02" db="EMBL/GenBank/DDBJ databases">
        <title>Draft genome sequence of Microdochium bolleyi, a fungal endophyte of beachgrass.</title>
        <authorList>
            <consortium name="DOE Joint Genome Institute"/>
            <person name="David A.S."/>
            <person name="May G."/>
            <person name="Haridas S."/>
            <person name="Lim J."/>
            <person name="Wang M."/>
            <person name="Labutti K."/>
            <person name="Lipzen A."/>
            <person name="Barry K."/>
            <person name="Grigoriev I.V."/>
        </authorList>
    </citation>
    <scope>NUCLEOTIDE SEQUENCE [LARGE SCALE GENOMIC DNA]</scope>
    <source>
        <strain evidence="10">J235TASD1</strain>
    </source>
</reference>
<feature type="compositionally biased region" description="Low complexity" evidence="6">
    <location>
        <begin position="285"/>
        <end position="294"/>
    </location>
</feature>
<feature type="transmembrane region" description="Helical" evidence="7">
    <location>
        <begin position="124"/>
        <end position="148"/>
    </location>
</feature>
<evidence type="ECO:0000256" key="6">
    <source>
        <dbReference type="SAM" id="MobiDB-lite"/>
    </source>
</evidence>
<dbReference type="FunCoup" id="A0A136IKJ9">
    <property type="interactions" value="68"/>
</dbReference>
<evidence type="ECO:0000256" key="4">
    <source>
        <dbReference type="ARBA" id="ARBA00022989"/>
    </source>
</evidence>
<feature type="transmembrane region" description="Helical" evidence="7">
    <location>
        <begin position="482"/>
        <end position="503"/>
    </location>
</feature>
<feature type="region of interest" description="Disordered" evidence="6">
    <location>
        <begin position="1"/>
        <end position="45"/>
    </location>
</feature>
<evidence type="ECO:0000256" key="5">
    <source>
        <dbReference type="ARBA" id="ARBA00023136"/>
    </source>
</evidence>
<dbReference type="SUPFAM" id="SSF103473">
    <property type="entry name" value="MFS general substrate transporter"/>
    <property type="match status" value="1"/>
</dbReference>
<feature type="transmembrane region" description="Helical" evidence="7">
    <location>
        <begin position="317"/>
        <end position="337"/>
    </location>
</feature>
<dbReference type="PANTHER" id="PTHR23502">
    <property type="entry name" value="MAJOR FACILITATOR SUPERFAMILY"/>
    <property type="match status" value="1"/>
</dbReference>
<feature type="domain" description="Major facilitator superfamily (MFS) profile" evidence="8">
    <location>
        <begin position="58"/>
        <end position="536"/>
    </location>
</feature>
<dbReference type="Proteomes" id="UP000070501">
    <property type="component" value="Unassembled WGS sequence"/>
</dbReference>
<dbReference type="AlphaFoldDB" id="A0A136IKJ9"/>